<proteinExistence type="predicted"/>
<evidence type="ECO:0000313" key="3">
    <source>
        <dbReference type="Proteomes" id="UP000807469"/>
    </source>
</evidence>
<evidence type="ECO:0000313" key="2">
    <source>
        <dbReference type="EMBL" id="KAF9473005.1"/>
    </source>
</evidence>
<evidence type="ECO:0000256" key="1">
    <source>
        <dbReference type="SAM" id="MobiDB-lite"/>
    </source>
</evidence>
<organism evidence="2 3">
    <name type="scientific">Pholiota conissans</name>
    <dbReference type="NCBI Taxonomy" id="109636"/>
    <lineage>
        <taxon>Eukaryota</taxon>
        <taxon>Fungi</taxon>
        <taxon>Dikarya</taxon>
        <taxon>Basidiomycota</taxon>
        <taxon>Agaricomycotina</taxon>
        <taxon>Agaricomycetes</taxon>
        <taxon>Agaricomycetidae</taxon>
        <taxon>Agaricales</taxon>
        <taxon>Agaricineae</taxon>
        <taxon>Strophariaceae</taxon>
        <taxon>Pholiota</taxon>
    </lineage>
</organism>
<keyword evidence="3" id="KW-1185">Reference proteome</keyword>
<feature type="region of interest" description="Disordered" evidence="1">
    <location>
        <begin position="321"/>
        <end position="370"/>
    </location>
</feature>
<feature type="compositionally biased region" description="Low complexity" evidence="1">
    <location>
        <begin position="70"/>
        <end position="102"/>
    </location>
</feature>
<feature type="compositionally biased region" description="Low complexity" evidence="1">
    <location>
        <begin position="357"/>
        <end position="370"/>
    </location>
</feature>
<feature type="compositionally biased region" description="Basic and acidic residues" evidence="1">
    <location>
        <begin position="113"/>
        <end position="126"/>
    </location>
</feature>
<dbReference type="OrthoDB" id="3257251at2759"/>
<feature type="compositionally biased region" description="Low complexity" evidence="1">
    <location>
        <begin position="331"/>
        <end position="348"/>
    </location>
</feature>
<feature type="region of interest" description="Disordered" evidence="1">
    <location>
        <begin position="1"/>
        <end position="128"/>
    </location>
</feature>
<dbReference type="EMBL" id="MU155478">
    <property type="protein sequence ID" value="KAF9473005.1"/>
    <property type="molecule type" value="Genomic_DNA"/>
</dbReference>
<feature type="compositionally biased region" description="Basic and acidic residues" evidence="1">
    <location>
        <begin position="18"/>
        <end position="35"/>
    </location>
</feature>
<feature type="non-terminal residue" evidence="2">
    <location>
        <position position="370"/>
    </location>
</feature>
<name>A0A9P6CTG4_9AGAR</name>
<comment type="caution">
    <text evidence="2">The sequence shown here is derived from an EMBL/GenBank/DDBJ whole genome shotgun (WGS) entry which is preliminary data.</text>
</comment>
<protein>
    <submittedName>
        <fullName evidence="2">Uncharacterized protein</fullName>
    </submittedName>
</protein>
<reference evidence="2" key="1">
    <citation type="submission" date="2020-11" db="EMBL/GenBank/DDBJ databases">
        <authorList>
            <consortium name="DOE Joint Genome Institute"/>
            <person name="Ahrendt S."/>
            <person name="Riley R."/>
            <person name="Andreopoulos W."/>
            <person name="Labutti K."/>
            <person name="Pangilinan J."/>
            <person name="Ruiz-Duenas F.J."/>
            <person name="Barrasa J.M."/>
            <person name="Sanchez-Garcia M."/>
            <person name="Camarero S."/>
            <person name="Miyauchi S."/>
            <person name="Serrano A."/>
            <person name="Linde D."/>
            <person name="Babiker R."/>
            <person name="Drula E."/>
            <person name="Ayuso-Fernandez I."/>
            <person name="Pacheco R."/>
            <person name="Padilla G."/>
            <person name="Ferreira P."/>
            <person name="Barriuso J."/>
            <person name="Kellner H."/>
            <person name="Castanera R."/>
            <person name="Alfaro M."/>
            <person name="Ramirez L."/>
            <person name="Pisabarro A.G."/>
            <person name="Kuo A."/>
            <person name="Tritt A."/>
            <person name="Lipzen A."/>
            <person name="He G."/>
            <person name="Yan M."/>
            <person name="Ng V."/>
            <person name="Cullen D."/>
            <person name="Martin F."/>
            <person name="Rosso M.-N."/>
            <person name="Henrissat B."/>
            <person name="Hibbett D."/>
            <person name="Martinez A.T."/>
            <person name="Grigoriev I.V."/>
        </authorList>
    </citation>
    <scope>NUCLEOTIDE SEQUENCE</scope>
    <source>
        <strain evidence="2">CIRM-BRFM 674</strain>
    </source>
</reference>
<accession>A0A9P6CTG4</accession>
<sequence length="370" mass="41013">MDGSMHGDSPSISRRRPRESETESQKIKREKAAERQRRKRERDRRNAGMGITAFSSGEGNQLDAHAVALQQQQQQQQQQQAAAQQMQQQQQPPTQQQQQAQPEYVAQDLTPEEIQRRDRVRAAARERQRKHRLLVKQRRMRDLGLDMGNEIIPGMEEVHYRAAADGQYHPVLPPELQQIPPPHPPLPQHEPPFPQGAALGGQTFASTLLLSFSCAPLLKQHLLRTLNMSNEELASLEPIIAEAWDRWDHQRRVHYAEQVAKNGGQPPGLPPPYGVDMAQHAADAQAAHPFPHPNGPGPTDPAQTAAANDFRARFHRSIIAPTPFRTNYGDSQPTSTTTPSSGSGSAQADSIDPHLASSNGNSLTTTTSKS</sequence>
<dbReference type="Proteomes" id="UP000807469">
    <property type="component" value="Unassembled WGS sequence"/>
</dbReference>
<gene>
    <name evidence="2" type="ORF">BDN70DRAFT_886314</name>
</gene>
<dbReference type="AlphaFoldDB" id="A0A9P6CTG4"/>